<evidence type="ECO:0000313" key="2">
    <source>
        <dbReference type="EMBL" id="MBP2000382.1"/>
    </source>
</evidence>
<name>A0ABS4JF88_9BACL</name>
<dbReference type="EMBL" id="JAGGLD010000001">
    <property type="protein sequence ID" value="MBP2000382.1"/>
    <property type="molecule type" value="Genomic_DNA"/>
</dbReference>
<dbReference type="Proteomes" id="UP001519288">
    <property type="component" value="Unassembled WGS sequence"/>
</dbReference>
<dbReference type="InterPro" id="IPR011047">
    <property type="entry name" value="Quinoprotein_ADH-like_sf"/>
</dbReference>
<reference evidence="2 3" key="1">
    <citation type="submission" date="2021-03" db="EMBL/GenBank/DDBJ databases">
        <title>Genomic Encyclopedia of Type Strains, Phase IV (KMG-IV): sequencing the most valuable type-strain genomes for metagenomic binning, comparative biology and taxonomic classification.</title>
        <authorList>
            <person name="Goeker M."/>
        </authorList>
    </citation>
    <scope>NUCLEOTIDE SEQUENCE [LARGE SCALE GENOMIC DNA]</scope>
    <source>
        <strain evidence="2 3">DSM 26806</strain>
    </source>
</reference>
<dbReference type="PANTHER" id="PTHR42754:SF1">
    <property type="entry name" value="LIPOPROTEIN"/>
    <property type="match status" value="1"/>
</dbReference>
<gene>
    <name evidence="2" type="ORF">J2Z69_001401</name>
</gene>
<dbReference type="PANTHER" id="PTHR42754">
    <property type="entry name" value="ENDOGLUCANASE"/>
    <property type="match status" value="1"/>
</dbReference>
<organism evidence="2 3">
    <name type="scientific">Paenibacillus shirakamiensis</name>
    <dbReference type="NCBI Taxonomy" id="1265935"/>
    <lineage>
        <taxon>Bacteria</taxon>
        <taxon>Bacillati</taxon>
        <taxon>Bacillota</taxon>
        <taxon>Bacilli</taxon>
        <taxon>Bacillales</taxon>
        <taxon>Paenibacillaceae</taxon>
        <taxon>Paenibacillus</taxon>
    </lineage>
</organism>
<keyword evidence="1" id="KW-0732">Signal</keyword>
<sequence>MTKSTVFKSHWLIKAALLMSCSLLTLPAAALAEVSAPLTASSSLQQLWDKDVALPDGAVTEQGQDELVVASIQGNQVQIDSIKLWGEKKPKLTFAKDTLAFLGGFHQTKGAGYILIGGSQILKVDSVGNKNWSYTLPGDPVYFTSVDQLTDGSYIVGGTSGEANGASDIVLAKLSGNGSVVWQKRVIKPTNDRVSVVKHTADGGFEVVGVNLNPDSGAASIYLAKYSNNSKLSWEKNILPAPDTENVWTTALVQDINGGSVISGFYDHPNPDGGHRDLTTGYVIKLDGGGNVVWNYKPEATLDRGQISDVQITSNGSYIATGKVNEDWHGTVSKEYVIQLNSSGQKTWDQVIERTGIAYNVGLKVQLLNYGYLILGLADGVAKVTKLGSAQ</sequence>
<feature type="signal peptide" evidence="1">
    <location>
        <begin position="1"/>
        <end position="32"/>
    </location>
</feature>
<feature type="chain" id="PRO_5045953362" evidence="1">
    <location>
        <begin position="33"/>
        <end position="391"/>
    </location>
</feature>
<proteinExistence type="predicted"/>
<comment type="caution">
    <text evidence="2">The sequence shown here is derived from an EMBL/GenBank/DDBJ whole genome shotgun (WGS) entry which is preliminary data.</text>
</comment>
<evidence type="ECO:0000256" key="1">
    <source>
        <dbReference type="SAM" id="SignalP"/>
    </source>
</evidence>
<accession>A0ABS4JF88</accession>
<dbReference type="RefSeq" id="WP_209860368.1">
    <property type="nucleotide sequence ID" value="NZ_JAGGLD010000001.1"/>
</dbReference>
<protein>
    <submittedName>
        <fullName evidence="2">Uncharacterized protein</fullName>
    </submittedName>
</protein>
<dbReference type="SUPFAM" id="SSF50998">
    <property type="entry name" value="Quinoprotein alcohol dehydrogenase-like"/>
    <property type="match status" value="1"/>
</dbReference>
<keyword evidence="3" id="KW-1185">Reference proteome</keyword>
<evidence type="ECO:0000313" key="3">
    <source>
        <dbReference type="Proteomes" id="UP001519288"/>
    </source>
</evidence>